<evidence type="ECO:0000313" key="3">
    <source>
        <dbReference type="Proteomes" id="UP001568698"/>
    </source>
</evidence>
<dbReference type="Proteomes" id="UP001568698">
    <property type="component" value="Unassembled WGS sequence"/>
</dbReference>
<proteinExistence type="predicted"/>
<reference evidence="2 3" key="1">
    <citation type="submission" date="2024-08" db="EMBL/GenBank/DDBJ databases">
        <title>Sulfate-reducing bacteria isolated from formation water of the oil field in Kazakhstan and description of Pseudodesulfovibrio sp.</title>
        <authorList>
            <person name="Bidzhieva S.K."/>
            <person name="Tourova T.P."/>
            <person name="Grouzdev D.S."/>
            <person name="Beletsky A.V."/>
            <person name="Sokolova D.S."/>
            <person name="Samigullina S.R."/>
            <person name="Poltaraus A.B."/>
            <person name="Avtukh A.N."/>
            <person name="Tereshina V.M."/>
            <person name="Zhaparov N.S."/>
            <person name="Mardanov A.V."/>
            <person name="Nazina T.N."/>
        </authorList>
    </citation>
    <scope>NUCLEOTIDE SEQUENCE [LARGE SCALE GENOMIC DNA]</scope>
    <source>
        <strain evidence="2 3">9FUS</strain>
    </source>
</reference>
<name>A0ABV4K3B4_9BACT</name>
<keyword evidence="1" id="KW-0472">Membrane</keyword>
<evidence type="ECO:0008006" key="4">
    <source>
        <dbReference type="Google" id="ProtNLM"/>
    </source>
</evidence>
<dbReference type="RefSeq" id="WP_371386977.1">
    <property type="nucleotide sequence ID" value="NZ_JBGLYH010000033.1"/>
</dbReference>
<evidence type="ECO:0000313" key="2">
    <source>
        <dbReference type="EMBL" id="MEZ7197461.1"/>
    </source>
</evidence>
<keyword evidence="1" id="KW-0812">Transmembrane</keyword>
<sequence>MLDKNIWLGVIVLTVLLYGFKWWLGRSRKVKVYRVSPQSLKRAKEVVVGVLPLVEDGESFPLDERRLVYSKEDIKSAAKIMAYYFWKKRQHDELSRVKNCFVSLARFQDNGLDLESQERRASRERARLERELNYYMTHSPFNARRGV</sequence>
<protein>
    <recommendedName>
        <fullName evidence="4">DUF4129 domain-containing protein</fullName>
    </recommendedName>
</protein>
<dbReference type="EMBL" id="JBGLYH010000033">
    <property type="protein sequence ID" value="MEZ7197461.1"/>
    <property type="molecule type" value="Genomic_DNA"/>
</dbReference>
<comment type="caution">
    <text evidence="2">The sequence shown here is derived from an EMBL/GenBank/DDBJ whole genome shotgun (WGS) entry which is preliminary data.</text>
</comment>
<accession>A0ABV4K3B4</accession>
<keyword evidence="3" id="KW-1185">Reference proteome</keyword>
<keyword evidence="1" id="KW-1133">Transmembrane helix</keyword>
<gene>
    <name evidence="2" type="ORF">AB6M95_11915</name>
</gene>
<feature type="transmembrane region" description="Helical" evidence="1">
    <location>
        <begin position="6"/>
        <end position="24"/>
    </location>
</feature>
<organism evidence="2 3">
    <name type="scientific">Pseudodesulfovibrio karagichevae</name>
    <dbReference type="NCBI Taxonomy" id="3239305"/>
    <lineage>
        <taxon>Bacteria</taxon>
        <taxon>Pseudomonadati</taxon>
        <taxon>Thermodesulfobacteriota</taxon>
        <taxon>Desulfovibrionia</taxon>
        <taxon>Desulfovibrionales</taxon>
        <taxon>Desulfovibrionaceae</taxon>
    </lineage>
</organism>
<evidence type="ECO:0000256" key="1">
    <source>
        <dbReference type="SAM" id="Phobius"/>
    </source>
</evidence>